<keyword evidence="1" id="KW-0472">Membrane</keyword>
<keyword evidence="1" id="KW-1133">Transmembrane helix</keyword>
<dbReference type="EMBL" id="GIFC01011092">
    <property type="protein sequence ID" value="MXU93175.1"/>
    <property type="molecule type" value="Transcribed_RNA"/>
</dbReference>
<evidence type="ECO:0000256" key="1">
    <source>
        <dbReference type="SAM" id="Phobius"/>
    </source>
</evidence>
<proteinExistence type="predicted"/>
<feature type="transmembrane region" description="Helical" evidence="1">
    <location>
        <begin position="12"/>
        <end position="33"/>
    </location>
</feature>
<keyword evidence="1" id="KW-0812">Transmembrane</keyword>
<name>A0A6B0UU42_IXORI</name>
<reference evidence="2" key="1">
    <citation type="submission" date="2019-12" db="EMBL/GenBank/DDBJ databases">
        <title>An insight into the sialome of adult female Ixodes ricinus ticks feeding for 6 days.</title>
        <authorList>
            <person name="Perner J."/>
            <person name="Ribeiro J.M.C."/>
        </authorList>
    </citation>
    <scope>NUCLEOTIDE SEQUENCE</scope>
    <source>
        <strain evidence="2">Semi-engorged</strain>
        <tissue evidence="2">Salivary glands</tissue>
    </source>
</reference>
<organism evidence="2">
    <name type="scientific">Ixodes ricinus</name>
    <name type="common">Common tick</name>
    <name type="synonym">Acarus ricinus</name>
    <dbReference type="NCBI Taxonomy" id="34613"/>
    <lineage>
        <taxon>Eukaryota</taxon>
        <taxon>Metazoa</taxon>
        <taxon>Ecdysozoa</taxon>
        <taxon>Arthropoda</taxon>
        <taxon>Chelicerata</taxon>
        <taxon>Arachnida</taxon>
        <taxon>Acari</taxon>
        <taxon>Parasitiformes</taxon>
        <taxon>Ixodida</taxon>
        <taxon>Ixodoidea</taxon>
        <taxon>Ixodidae</taxon>
        <taxon>Ixodinae</taxon>
        <taxon>Ixodes</taxon>
    </lineage>
</organism>
<sequence>MLNVLLTNHSWYEQTTACCSCLLFVVLVFLVGACPECGQQFQRVYGAEHLVCQGHNLVELTAALLVAVEGLHASEEQGHMLGAACPQLFEELRRGLALELRDPGNLEVPEGLLELKLGRLLLRAGHLGGGRALLGQLPDVVC</sequence>
<evidence type="ECO:0000313" key="2">
    <source>
        <dbReference type="EMBL" id="MXU93175.1"/>
    </source>
</evidence>
<accession>A0A6B0UU42</accession>
<protein>
    <submittedName>
        <fullName evidence="2">Putative secreted protein</fullName>
    </submittedName>
</protein>
<dbReference type="AlphaFoldDB" id="A0A6B0UU42"/>